<dbReference type="Pfam" id="PF00069">
    <property type="entry name" value="Pkinase"/>
    <property type="match status" value="1"/>
</dbReference>
<comment type="caution">
    <text evidence="2">The sequence shown here is derived from an EMBL/GenBank/DDBJ whole genome shotgun (WGS) entry which is preliminary data.</text>
</comment>
<dbReference type="GO" id="GO:0005524">
    <property type="term" value="F:ATP binding"/>
    <property type="evidence" value="ECO:0007669"/>
    <property type="project" value="InterPro"/>
</dbReference>
<dbReference type="SUPFAM" id="SSF56112">
    <property type="entry name" value="Protein kinase-like (PK-like)"/>
    <property type="match status" value="1"/>
</dbReference>
<dbReference type="PROSITE" id="PS00109">
    <property type="entry name" value="PROTEIN_KINASE_TYR"/>
    <property type="match status" value="1"/>
</dbReference>
<dbReference type="InterPro" id="IPR000719">
    <property type="entry name" value="Prot_kinase_dom"/>
</dbReference>
<feature type="non-terminal residue" evidence="2">
    <location>
        <position position="156"/>
    </location>
</feature>
<dbReference type="AlphaFoldDB" id="A0A9N9N691"/>
<dbReference type="Gene3D" id="1.10.510.10">
    <property type="entry name" value="Transferase(Phosphotransferase) domain 1"/>
    <property type="match status" value="1"/>
</dbReference>
<sequence>GKTLLSEFRGDAIALKTTDLSKAPPYILEEMQKEVKIYKVLADIQGEYIPKLVCYGYYGSGMCFVIGTTLVGTMLSDHKKITERQRIKALKALKAIHDHGVLHNDIREENILLDDNADGVYLIDFGMASQPDAKKKRKWFDKEELKLSHLLDRYTV</sequence>
<dbReference type="EMBL" id="CAJVPL010019161">
    <property type="protein sequence ID" value="CAG8704290.1"/>
    <property type="molecule type" value="Genomic_DNA"/>
</dbReference>
<dbReference type="OrthoDB" id="10020333at2759"/>
<proteinExistence type="predicted"/>
<dbReference type="PANTHER" id="PTHR37171">
    <property type="entry name" value="SERINE/THREONINE-PROTEIN KINASE YRZF-RELATED"/>
    <property type="match status" value="1"/>
</dbReference>
<feature type="domain" description="Protein kinase" evidence="1">
    <location>
        <begin position="1"/>
        <end position="156"/>
    </location>
</feature>
<dbReference type="Proteomes" id="UP000789831">
    <property type="component" value="Unassembled WGS sequence"/>
</dbReference>
<dbReference type="InterPro" id="IPR011009">
    <property type="entry name" value="Kinase-like_dom_sf"/>
</dbReference>
<protein>
    <submittedName>
        <fullName evidence="2">1745_t:CDS:1</fullName>
    </submittedName>
</protein>
<organism evidence="2 3">
    <name type="scientific">Ambispora gerdemannii</name>
    <dbReference type="NCBI Taxonomy" id="144530"/>
    <lineage>
        <taxon>Eukaryota</taxon>
        <taxon>Fungi</taxon>
        <taxon>Fungi incertae sedis</taxon>
        <taxon>Mucoromycota</taxon>
        <taxon>Glomeromycotina</taxon>
        <taxon>Glomeromycetes</taxon>
        <taxon>Archaeosporales</taxon>
        <taxon>Ambisporaceae</taxon>
        <taxon>Ambispora</taxon>
    </lineage>
</organism>
<gene>
    <name evidence="2" type="ORF">AGERDE_LOCUS13661</name>
</gene>
<evidence type="ECO:0000313" key="3">
    <source>
        <dbReference type="Proteomes" id="UP000789831"/>
    </source>
</evidence>
<feature type="non-terminal residue" evidence="2">
    <location>
        <position position="1"/>
    </location>
</feature>
<dbReference type="InterPro" id="IPR052396">
    <property type="entry name" value="Meiotic_Drive_Suppr_Kinase"/>
</dbReference>
<dbReference type="GO" id="GO:0004672">
    <property type="term" value="F:protein kinase activity"/>
    <property type="evidence" value="ECO:0007669"/>
    <property type="project" value="InterPro"/>
</dbReference>
<dbReference type="InterPro" id="IPR008266">
    <property type="entry name" value="Tyr_kinase_AS"/>
</dbReference>
<dbReference type="PROSITE" id="PS50011">
    <property type="entry name" value="PROTEIN_KINASE_DOM"/>
    <property type="match status" value="1"/>
</dbReference>
<name>A0A9N9N691_9GLOM</name>
<evidence type="ECO:0000259" key="1">
    <source>
        <dbReference type="PROSITE" id="PS50011"/>
    </source>
</evidence>
<evidence type="ECO:0000313" key="2">
    <source>
        <dbReference type="EMBL" id="CAG8704290.1"/>
    </source>
</evidence>
<keyword evidence="3" id="KW-1185">Reference proteome</keyword>
<reference evidence="2" key="1">
    <citation type="submission" date="2021-06" db="EMBL/GenBank/DDBJ databases">
        <authorList>
            <person name="Kallberg Y."/>
            <person name="Tangrot J."/>
            <person name="Rosling A."/>
        </authorList>
    </citation>
    <scope>NUCLEOTIDE SEQUENCE</scope>
    <source>
        <strain evidence="2">MT106</strain>
    </source>
</reference>
<accession>A0A9N9N691</accession>
<dbReference type="PANTHER" id="PTHR37171:SF1">
    <property type="entry name" value="SERINE_THREONINE-PROTEIN KINASE YRZF-RELATED"/>
    <property type="match status" value="1"/>
</dbReference>